<dbReference type="Pfam" id="PF01490">
    <property type="entry name" value="Aa_trans"/>
    <property type="match status" value="2"/>
</dbReference>
<evidence type="ECO:0000256" key="2">
    <source>
        <dbReference type="ARBA" id="ARBA00008066"/>
    </source>
</evidence>
<evidence type="ECO:0000256" key="6">
    <source>
        <dbReference type="SAM" id="Phobius"/>
    </source>
</evidence>
<evidence type="ECO:0000313" key="9">
    <source>
        <dbReference type="Proteomes" id="UP001172673"/>
    </source>
</evidence>
<protein>
    <recommendedName>
        <fullName evidence="7">Amino acid transporter transmembrane domain-containing protein</fullName>
    </recommendedName>
</protein>
<feature type="transmembrane region" description="Helical" evidence="6">
    <location>
        <begin position="194"/>
        <end position="216"/>
    </location>
</feature>
<keyword evidence="5 6" id="KW-0472">Membrane</keyword>
<dbReference type="AlphaFoldDB" id="A0AA39CBS1"/>
<feature type="domain" description="Amino acid transporter transmembrane" evidence="7">
    <location>
        <begin position="63"/>
        <end position="157"/>
    </location>
</feature>
<dbReference type="GO" id="GO:0015179">
    <property type="term" value="F:L-amino acid transmembrane transporter activity"/>
    <property type="evidence" value="ECO:0007669"/>
    <property type="project" value="TreeGrafter"/>
</dbReference>
<reference evidence="8" key="1">
    <citation type="submission" date="2022-10" db="EMBL/GenBank/DDBJ databases">
        <title>Culturing micro-colonial fungi from biological soil crusts in the Mojave desert and describing Neophaeococcomyces mojavensis, and introducing the new genera and species Taxawa tesnikishii.</title>
        <authorList>
            <person name="Kurbessoian T."/>
            <person name="Stajich J.E."/>
        </authorList>
    </citation>
    <scope>NUCLEOTIDE SEQUENCE</scope>
    <source>
        <strain evidence="8">TK_41</strain>
    </source>
</reference>
<keyword evidence="9" id="KW-1185">Reference proteome</keyword>
<feature type="transmembrane region" description="Helical" evidence="6">
    <location>
        <begin position="228"/>
        <end position="250"/>
    </location>
</feature>
<feature type="transmembrane region" description="Helical" evidence="6">
    <location>
        <begin position="63"/>
        <end position="84"/>
    </location>
</feature>
<accession>A0AA39CBS1</accession>
<evidence type="ECO:0000256" key="3">
    <source>
        <dbReference type="ARBA" id="ARBA00022692"/>
    </source>
</evidence>
<evidence type="ECO:0000313" key="8">
    <source>
        <dbReference type="EMBL" id="KAJ9602497.1"/>
    </source>
</evidence>
<comment type="similarity">
    <text evidence="2">Belongs to the amino acid/polyamine transporter 2 family.</text>
</comment>
<dbReference type="GO" id="GO:0016020">
    <property type="term" value="C:membrane"/>
    <property type="evidence" value="ECO:0007669"/>
    <property type="project" value="UniProtKB-SubCell"/>
</dbReference>
<dbReference type="InterPro" id="IPR013057">
    <property type="entry name" value="AA_transpt_TM"/>
</dbReference>
<evidence type="ECO:0000256" key="4">
    <source>
        <dbReference type="ARBA" id="ARBA00022989"/>
    </source>
</evidence>
<evidence type="ECO:0000259" key="7">
    <source>
        <dbReference type="Pfam" id="PF01490"/>
    </source>
</evidence>
<feature type="transmembrane region" description="Helical" evidence="6">
    <location>
        <begin position="270"/>
        <end position="294"/>
    </location>
</feature>
<evidence type="ECO:0000256" key="1">
    <source>
        <dbReference type="ARBA" id="ARBA00004141"/>
    </source>
</evidence>
<feature type="transmembrane region" description="Helical" evidence="6">
    <location>
        <begin position="96"/>
        <end position="117"/>
    </location>
</feature>
<comment type="subcellular location">
    <subcellularLocation>
        <location evidence="1">Membrane</location>
        <topology evidence="1">Multi-pass membrane protein</topology>
    </subcellularLocation>
</comment>
<feature type="transmembrane region" description="Helical" evidence="6">
    <location>
        <begin position="329"/>
        <end position="350"/>
    </location>
</feature>
<sequence>MQDAEKNEVRYAEEPPFASARKGSIYQVLPPGERRMSVQGRRISVVDDIFGEIKEGGPNYRNVGWLGTAVLMIKTQIGLGVLSIPSVLDTLGMGPGLIVVITIGIITTWSNYVIGVFKKNHPSVYGIDDVGQKLFGKAGKEFFAVVFVLFWIFVAGAVFTLTVAVGVQDRPAAAPQTGPFHSNWKAVGNPSFEAAISACSSIVFAWAGTPAFFQIASEMRVPEMYTKSLLLCQSVVGVTYIVIGIVVYYYCGNFVASPALGSAGPLLKKVCYGLALPGLCVSTLLFVHVSNYLLVMPTIADDSQIAAKYCFVRLLRGSYHLTDPTFRHWATWLGCTGGITLISYVVASAIPVFGALVSLIGALFGTLMCFQPMGAMWLYDNWHNKRTGKWYAMVAWATFVIVSGFFLMIGGTYGSAIDIKNTKDRSAPWSCADNSNSVPKKS</sequence>
<keyword evidence="3 6" id="KW-0812">Transmembrane</keyword>
<feature type="transmembrane region" description="Helical" evidence="6">
    <location>
        <begin position="356"/>
        <end position="378"/>
    </location>
</feature>
<dbReference type="Proteomes" id="UP001172673">
    <property type="component" value="Unassembled WGS sequence"/>
</dbReference>
<dbReference type="PANTHER" id="PTHR22950">
    <property type="entry name" value="AMINO ACID TRANSPORTER"/>
    <property type="match status" value="1"/>
</dbReference>
<evidence type="ECO:0000256" key="5">
    <source>
        <dbReference type="ARBA" id="ARBA00023136"/>
    </source>
</evidence>
<dbReference type="PANTHER" id="PTHR22950:SF683">
    <property type="entry name" value="AMINO ACID TRANSPORTER (EUROFUNG)"/>
    <property type="match status" value="1"/>
</dbReference>
<proteinExistence type="inferred from homology"/>
<feature type="transmembrane region" description="Helical" evidence="6">
    <location>
        <begin position="142"/>
        <end position="167"/>
    </location>
</feature>
<name>A0AA39CBS1_9EURO</name>
<keyword evidence="4 6" id="KW-1133">Transmembrane helix</keyword>
<gene>
    <name evidence="8" type="ORF">H2200_013040</name>
</gene>
<feature type="transmembrane region" description="Helical" evidence="6">
    <location>
        <begin position="390"/>
        <end position="413"/>
    </location>
</feature>
<organism evidence="8 9">
    <name type="scientific">Cladophialophora chaetospira</name>
    <dbReference type="NCBI Taxonomy" id="386627"/>
    <lineage>
        <taxon>Eukaryota</taxon>
        <taxon>Fungi</taxon>
        <taxon>Dikarya</taxon>
        <taxon>Ascomycota</taxon>
        <taxon>Pezizomycotina</taxon>
        <taxon>Eurotiomycetes</taxon>
        <taxon>Chaetothyriomycetidae</taxon>
        <taxon>Chaetothyriales</taxon>
        <taxon>Herpotrichiellaceae</taxon>
        <taxon>Cladophialophora</taxon>
    </lineage>
</organism>
<comment type="caution">
    <text evidence="8">The sequence shown here is derived from an EMBL/GenBank/DDBJ whole genome shotgun (WGS) entry which is preliminary data.</text>
</comment>
<dbReference type="EMBL" id="JAPDRK010000026">
    <property type="protein sequence ID" value="KAJ9602497.1"/>
    <property type="molecule type" value="Genomic_DNA"/>
</dbReference>
<feature type="domain" description="Amino acid transporter transmembrane" evidence="7">
    <location>
        <begin position="181"/>
        <end position="415"/>
    </location>
</feature>